<dbReference type="GeneID" id="87843796"/>
<gene>
    <name evidence="2" type="ORF">B0H64DRAFT_445400</name>
</gene>
<dbReference type="Proteomes" id="UP001278766">
    <property type="component" value="Unassembled WGS sequence"/>
</dbReference>
<feature type="signal peptide" evidence="1">
    <location>
        <begin position="1"/>
        <end position="18"/>
    </location>
</feature>
<evidence type="ECO:0000256" key="1">
    <source>
        <dbReference type="SAM" id="SignalP"/>
    </source>
</evidence>
<protein>
    <submittedName>
        <fullName evidence="2">Uncharacterized protein</fullName>
    </submittedName>
</protein>
<comment type="caution">
    <text evidence="2">The sequence shown here is derived from an EMBL/GenBank/DDBJ whole genome shotgun (WGS) entry which is preliminary data.</text>
</comment>
<organism evidence="2 3">
    <name type="scientific">Chaetomium fimeti</name>
    <dbReference type="NCBI Taxonomy" id="1854472"/>
    <lineage>
        <taxon>Eukaryota</taxon>
        <taxon>Fungi</taxon>
        <taxon>Dikarya</taxon>
        <taxon>Ascomycota</taxon>
        <taxon>Pezizomycotina</taxon>
        <taxon>Sordariomycetes</taxon>
        <taxon>Sordariomycetidae</taxon>
        <taxon>Sordariales</taxon>
        <taxon>Chaetomiaceae</taxon>
        <taxon>Chaetomium</taxon>
    </lineage>
</organism>
<sequence>MQLSSLFLAATAALLARAAPGDYRLTSKNETLSKYSYAGVKLHDESGYVVFSDSRNMTENAIVRLDENGDIGSKFTLRIVGPAIWALLSTVVTSVEHADITKPFAVESVDGVDNQFVYAGPGEFEWVACLVGGEYRVHLAEKSYETGCTKDIGLTAVPA</sequence>
<dbReference type="RefSeq" id="XP_062655989.1">
    <property type="nucleotide sequence ID" value="XM_062806848.1"/>
</dbReference>
<accession>A0AAE0LPG8</accession>
<reference evidence="2" key="2">
    <citation type="submission" date="2023-06" db="EMBL/GenBank/DDBJ databases">
        <authorList>
            <consortium name="Lawrence Berkeley National Laboratory"/>
            <person name="Haridas S."/>
            <person name="Hensen N."/>
            <person name="Bonometti L."/>
            <person name="Westerberg I."/>
            <person name="Brannstrom I.O."/>
            <person name="Guillou S."/>
            <person name="Cros-Aarteil S."/>
            <person name="Calhoun S."/>
            <person name="Kuo A."/>
            <person name="Mondo S."/>
            <person name="Pangilinan J."/>
            <person name="Riley R."/>
            <person name="Labutti K."/>
            <person name="Andreopoulos B."/>
            <person name="Lipzen A."/>
            <person name="Chen C."/>
            <person name="Yanf M."/>
            <person name="Daum C."/>
            <person name="Ng V."/>
            <person name="Clum A."/>
            <person name="Steindorff A."/>
            <person name="Ohm R."/>
            <person name="Martin F."/>
            <person name="Silar P."/>
            <person name="Natvig D."/>
            <person name="Lalanne C."/>
            <person name="Gautier V."/>
            <person name="Ament-Velasquez S.L."/>
            <person name="Kruys A."/>
            <person name="Hutchinson M.I."/>
            <person name="Powell A.J."/>
            <person name="Barry K."/>
            <person name="Miller A.N."/>
            <person name="Grigoriev I.V."/>
            <person name="Debuchy R."/>
            <person name="Gladieux P."/>
            <person name="Thoren M.H."/>
            <person name="Johannesson H."/>
        </authorList>
    </citation>
    <scope>NUCLEOTIDE SEQUENCE</scope>
    <source>
        <strain evidence="2">CBS 168.71</strain>
    </source>
</reference>
<keyword evidence="1" id="KW-0732">Signal</keyword>
<evidence type="ECO:0000313" key="2">
    <source>
        <dbReference type="EMBL" id="KAK3292475.1"/>
    </source>
</evidence>
<dbReference type="EMBL" id="JAUEPN010000007">
    <property type="protein sequence ID" value="KAK3292475.1"/>
    <property type="molecule type" value="Genomic_DNA"/>
</dbReference>
<feature type="chain" id="PRO_5041899169" evidence="1">
    <location>
        <begin position="19"/>
        <end position="159"/>
    </location>
</feature>
<reference evidence="2" key="1">
    <citation type="journal article" date="2023" name="Mol. Phylogenet. Evol.">
        <title>Genome-scale phylogeny and comparative genomics of the fungal order Sordariales.</title>
        <authorList>
            <person name="Hensen N."/>
            <person name="Bonometti L."/>
            <person name="Westerberg I."/>
            <person name="Brannstrom I.O."/>
            <person name="Guillou S."/>
            <person name="Cros-Aarteil S."/>
            <person name="Calhoun S."/>
            <person name="Haridas S."/>
            <person name="Kuo A."/>
            <person name="Mondo S."/>
            <person name="Pangilinan J."/>
            <person name="Riley R."/>
            <person name="LaButti K."/>
            <person name="Andreopoulos B."/>
            <person name="Lipzen A."/>
            <person name="Chen C."/>
            <person name="Yan M."/>
            <person name="Daum C."/>
            <person name="Ng V."/>
            <person name="Clum A."/>
            <person name="Steindorff A."/>
            <person name="Ohm R.A."/>
            <person name="Martin F."/>
            <person name="Silar P."/>
            <person name="Natvig D.O."/>
            <person name="Lalanne C."/>
            <person name="Gautier V."/>
            <person name="Ament-Velasquez S.L."/>
            <person name="Kruys A."/>
            <person name="Hutchinson M.I."/>
            <person name="Powell A.J."/>
            <person name="Barry K."/>
            <person name="Miller A.N."/>
            <person name="Grigoriev I.V."/>
            <person name="Debuchy R."/>
            <person name="Gladieux P."/>
            <person name="Hiltunen Thoren M."/>
            <person name="Johannesson H."/>
        </authorList>
    </citation>
    <scope>NUCLEOTIDE SEQUENCE</scope>
    <source>
        <strain evidence="2">CBS 168.71</strain>
    </source>
</reference>
<keyword evidence="3" id="KW-1185">Reference proteome</keyword>
<dbReference type="AlphaFoldDB" id="A0AAE0LPG8"/>
<name>A0AAE0LPG8_9PEZI</name>
<evidence type="ECO:0000313" key="3">
    <source>
        <dbReference type="Proteomes" id="UP001278766"/>
    </source>
</evidence>
<proteinExistence type="predicted"/>